<dbReference type="PROSITE" id="PS51257">
    <property type="entry name" value="PROKAR_LIPOPROTEIN"/>
    <property type="match status" value="1"/>
</dbReference>
<dbReference type="EMBL" id="VWSH01000002">
    <property type="protein sequence ID" value="KAA5534820.1"/>
    <property type="molecule type" value="Genomic_DNA"/>
</dbReference>
<comment type="caution">
    <text evidence="1">The sequence shown here is derived from an EMBL/GenBank/DDBJ whole genome shotgun (WGS) entry which is preliminary data.</text>
</comment>
<organism evidence="1 2">
    <name type="scientific">Taibaiella lutea</name>
    <dbReference type="NCBI Taxonomy" id="2608001"/>
    <lineage>
        <taxon>Bacteria</taxon>
        <taxon>Pseudomonadati</taxon>
        <taxon>Bacteroidota</taxon>
        <taxon>Chitinophagia</taxon>
        <taxon>Chitinophagales</taxon>
        <taxon>Chitinophagaceae</taxon>
        <taxon>Taibaiella</taxon>
    </lineage>
</organism>
<dbReference type="AlphaFoldDB" id="A0A5M6CK60"/>
<protein>
    <submittedName>
        <fullName evidence="1">Uncharacterized protein</fullName>
    </submittedName>
</protein>
<reference evidence="1 2" key="1">
    <citation type="submission" date="2019-09" db="EMBL/GenBank/DDBJ databases">
        <title>Genome sequence and assembly of Taibaiella sp.</title>
        <authorList>
            <person name="Chhetri G."/>
        </authorList>
    </citation>
    <scope>NUCLEOTIDE SEQUENCE [LARGE SCALE GENOMIC DNA]</scope>
    <source>
        <strain evidence="1 2">KVB11</strain>
    </source>
</reference>
<dbReference type="RefSeq" id="WP_150032499.1">
    <property type="nucleotide sequence ID" value="NZ_VWSH01000002.1"/>
</dbReference>
<name>A0A5M6CK60_9BACT</name>
<accession>A0A5M6CK60</accession>
<evidence type="ECO:0000313" key="1">
    <source>
        <dbReference type="EMBL" id="KAA5534820.1"/>
    </source>
</evidence>
<keyword evidence="2" id="KW-1185">Reference proteome</keyword>
<proteinExistence type="predicted"/>
<gene>
    <name evidence="1" type="ORF">F0919_09435</name>
</gene>
<evidence type="ECO:0000313" key="2">
    <source>
        <dbReference type="Proteomes" id="UP000323632"/>
    </source>
</evidence>
<sequence length="192" mass="21235">MKKILQAGVIVLCATISMTACKKDKEEKPDETGLYYFNFKGNETAYNFNSDLPKYLDDNMNQIGGFQMSNNTNKPNISLAIKYDHNPTEAEVLDLAGKTFYFDGSFPGPVVTFDGGAMSGAEKYHSVDTLASAYNVKVNGISYKKTDTINTTIVDVYVINGTCKAYLENDQDANLHLNVTEGSFNFLVSRIK</sequence>
<dbReference type="Proteomes" id="UP000323632">
    <property type="component" value="Unassembled WGS sequence"/>
</dbReference>